<sequence length="63" mass="6887">MSYVTVPLPYHEDSRTNGYLRAPGTVAWWDRDGKPQCQRARRRRAGTAVGPGGCGALTPPHPP</sequence>
<name>A0A8J3KU35_9ACTN</name>
<evidence type="ECO:0000313" key="2">
    <source>
        <dbReference type="EMBL" id="GIG05144.1"/>
    </source>
</evidence>
<evidence type="ECO:0000313" key="3">
    <source>
        <dbReference type="Proteomes" id="UP000630887"/>
    </source>
</evidence>
<reference evidence="2 3" key="1">
    <citation type="submission" date="2021-01" db="EMBL/GenBank/DDBJ databases">
        <title>Whole genome shotgun sequence of Catellatospora coxensis NBRC 107359.</title>
        <authorList>
            <person name="Komaki H."/>
            <person name="Tamura T."/>
        </authorList>
    </citation>
    <scope>NUCLEOTIDE SEQUENCE [LARGE SCALE GENOMIC DNA]</scope>
    <source>
        <strain evidence="2 3">NBRC 107359</strain>
    </source>
</reference>
<dbReference type="EMBL" id="BONI01000011">
    <property type="protein sequence ID" value="GIG05144.1"/>
    <property type="molecule type" value="Genomic_DNA"/>
</dbReference>
<proteinExistence type="predicted"/>
<feature type="region of interest" description="Disordered" evidence="1">
    <location>
        <begin position="41"/>
        <end position="63"/>
    </location>
</feature>
<gene>
    <name evidence="2" type="ORF">Cco03nite_18440</name>
</gene>
<protein>
    <submittedName>
        <fullName evidence="2">Uncharacterized protein</fullName>
    </submittedName>
</protein>
<organism evidence="2 3">
    <name type="scientific">Catellatospora coxensis</name>
    <dbReference type="NCBI Taxonomy" id="310354"/>
    <lineage>
        <taxon>Bacteria</taxon>
        <taxon>Bacillati</taxon>
        <taxon>Actinomycetota</taxon>
        <taxon>Actinomycetes</taxon>
        <taxon>Micromonosporales</taxon>
        <taxon>Micromonosporaceae</taxon>
        <taxon>Catellatospora</taxon>
    </lineage>
</organism>
<comment type="caution">
    <text evidence="2">The sequence shown here is derived from an EMBL/GenBank/DDBJ whole genome shotgun (WGS) entry which is preliminary data.</text>
</comment>
<dbReference type="AlphaFoldDB" id="A0A8J3KU35"/>
<keyword evidence="3" id="KW-1185">Reference proteome</keyword>
<accession>A0A8J3KU35</accession>
<dbReference type="Proteomes" id="UP000630887">
    <property type="component" value="Unassembled WGS sequence"/>
</dbReference>
<evidence type="ECO:0000256" key="1">
    <source>
        <dbReference type="SAM" id="MobiDB-lite"/>
    </source>
</evidence>